<organism evidence="2 3">
    <name type="scientific">Erwinia pyri</name>
    <dbReference type="NCBI Taxonomy" id="3062598"/>
    <lineage>
        <taxon>Bacteria</taxon>
        <taxon>Pseudomonadati</taxon>
        <taxon>Pseudomonadota</taxon>
        <taxon>Gammaproteobacteria</taxon>
        <taxon>Enterobacterales</taxon>
        <taxon>Erwiniaceae</taxon>
        <taxon>Erwinia</taxon>
    </lineage>
</organism>
<gene>
    <name evidence="2" type="ORF">Q3V30_03030</name>
</gene>
<feature type="region of interest" description="Disordered" evidence="1">
    <location>
        <begin position="42"/>
        <end position="62"/>
    </location>
</feature>
<dbReference type="KEGG" id="epi:Q3V30_03030"/>
<keyword evidence="3" id="KW-1185">Reference proteome</keyword>
<protein>
    <submittedName>
        <fullName evidence="2">XRE family transcriptional regulator</fullName>
    </submittedName>
</protein>
<dbReference type="EMBL" id="CP132353">
    <property type="protein sequence ID" value="WLS80871.1"/>
    <property type="molecule type" value="Genomic_DNA"/>
</dbReference>
<name>A0AA50HP44_9GAMM</name>
<dbReference type="AlphaFoldDB" id="A0AA50HP44"/>
<accession>A0AA50HP44</accession>
<proteinExistence type="predicted"/>
<feature type="compositionally biased region" description="Basic and acidic residues" evidence="1">
    <location>
        <begin position="48"/>
        <end position="62"/>
    </location>
</feature>
<dbReference type="Proteomes" id="UP001228139">
    <property type="component" value="Chromosome"/>
</dbReference>
<reference evidence="2 3" key="1">
    <citation type="submission" date="2023-07" db="EMBL/GenBank/DDBJ databases">
        <title>Pathogenic bacteria of pear tree diseases.</title>
        <authorList>
            <person name="Zhang Z."/>
            <person name="He L."/>
            <person name="Huang R."/>
        </authorList>
    </citation>
    <scope>NUCLEOTIDE SEQUENCE [LARGE SCALE GENOMIC DNA]</scope>
    <source>
        <strain evidence="2 3">DE2</strain>
    </source>
</reference>
<sequence length="62" mass="6888">MRGDSIEAPPASASIERLFRVFTVLGVEMVLSSGPRVVFSMSSSTIEETEKQTDSPARREKW</sequence>
<evidence type="ECO:0000313" key="2">
    <source>
        <dbReference type="EMBL" id="WLS80871.1"/>
    </source>
</evidence>
<evidence type="ECO:0000256" key="1">
    <source>
        <dbReference type="SAM" id="MobiDB-lite"/>
    </source>
</evidence>
<evidence type="ECO:0000313" key="3">
    <source>
        <dbReference type="Proteomes" id="UP001228139"/>
    </source>
</evidence>